<name>F0QUV8_VULM7</name>
<accession>F0QUV8</accession>
<protein>
    <submittedName>
        <fullName evidence="2">Transposase, IS605 OrfB family</fullName>
    </submittedName>
</protein>
<dbReference type="KEGG" id="vmo:VMUT_1739"/>
<dbReference type="AlphaFoldDB" id="F0QUV8"/>
<dbReference type="Pfam" id="PF01385">
    <property type="entry name" value="OrfB_IS605"/>
    <property type="match status" value="1"/>
</dbReference>
<dbReference type="GeneID" id="25395236"/>
<evidence type="ECO:0000259" key="1">
    <source>
        <dbReference type="Pfam" id="PF01385"/>
    </source>
</evidence>
<dbReference type="InterPro" id="IPR001959">
    <property type="entry name" value="Transposase"/>
</dbReference>
<evidence type="ECO:0000313" key="3">
    <source>
        <dbReference type="Proteomes" id="UP000007485"/>
    </source>
</evidence>
<proteinExistence type="predicted"/>
<gene>
    <name evidence="2" type="ordered locus">VMUT_1739</name>
</gene>
<sequence length="175" mass="19985">MSGRYPKEKRPGRYYSLAYPQGGWKVLATRSIRHGRKGLMLLRLSNLGIFKVIVHRDFPLNKVARVTIKLYRGGMLYVIFTVEDYEYPKMPRTGRVVGLDVGVERLITASDGWFIPNPRPLEGVLYRIRRLHRALSRKVKGSRNGRRLGLGWLGLMNASPTSGGTCTLRLVSTWR</sequence>
<reference evidence="2 3" key="1">
    <citation type="journal article" date="2011" name="J. Bacteriol.">
        <title>Complete genome sequence of 'Vulcanisaeta moutnovskia' strain 768-28, a novel member of the hyperthermophilic crenarchaeal genus vulcanisaeta.</title>
        <authorList>
            <person name="Gumerov V.M."/>
            <person name="Mardanov A.V."/>
            <person name="Beletsky A.V."/>
            <person name="Prokofeva M.I."/>
            <person name="Bonch-Osmolovskaya E.A."/>
            <person name="Ravin N.V."/>
            <person name="Skryabin K.G."/>
        </authorList>
    </citation>
    <scope>NUCLEOTIDE SEQUENCE [LARGE SCALE GENOMIC DNA]</scope>
    <source>
        <strain evidence="2 3">768-28</strain>
    </source>
</reference>
<dbReference type="HOGENOM" id="CLU_1529311_0_0_2"/>
<dbReference type="EMBL" id="CP002529">
    <property type="protein sequence ID" value="ADY01940.1"/>
    <property type="molecule type" value="Genomic_DNA"/>
</dbReference>
<dbReference type="Proteomes" id="UP000007485">
    <property type="component" value="Chromosome"/>
</dbReference>
<organism evidence="2 3">
    <name type="scientific">Vulcanisaeta moutnovskia (strain 768-28)</name>
    <dbReference type="NCBI Taxonomy" id="985053"/>
    <lineage>
        <taxon>Archaea</taxon>
        <taxon>Thermoproteota</taxon>
        <taxon>Thermoprotei</taxon>
        <taxon>Thermoproteales</taxon>
        <taxon>Thermoproteaceae</taxon>
        <taxon>Vulcanisaeta</taxon>
    </lineage>
</organism>
<dbReference type="eggNOG" id="arCOG00684">
    <property type="taxonomic scope" value="Archaea"/>
</dbReference>
<feature type="domain" description="Probable transposase IS891/IS1136/IS1341" evidence="1">
    <location>
        <begin position="86"/>
        <end position="146"/>
    </location>
</feature>
<dbReference type="OrthoDB" id="42575at2157"/>
<dbReference type="RefSeq" id="WP_013605102.1">
    <property type="nucleotide sequence ID" value="NC_015151.1"/>
</dbReference>
<dbReference type="STRING" id="985053.VMUT_1739"/>
<keyword evidence="3" id="KW-1185">Reference proteome</keyword>
<evidence type="ECO:0000313" key="2">
    <source>
        <dbReference type="EMBL" id="ADY01940.1"/>
    </source>
</evidence>